<dbReference type="Proteomes" id="UP001214576">
    <property type="component" value="Unassembled WGS sequence"/>
</dbReference>
<protein>
    <submittedName>
        <fullName evidence="2">Uncharacterized protein</fullName>
    </submittedName>
</protein>
<feature type="compositionally biased region" description="Polar residues" evidence="1">
    <location>
        <begin position="38"/>
        <end position="47"/>
    </location>
</feature>
<accession>A0AAD4Y2D5</accession>
<comment type="caution">
    <text evidence="2">The sequence shown here is derived from an EMBL/GenBank/DDBJ whole genome shotgun (WGS) entry which is preliminary data.</text>
</comment>
<keyword evidence="3" id="KW-1185">Reference proteome</keyword>
<proteinExistence type="predicted"/>
<evidence type="ECO:0000313" key="2">
    <source>
        <dbReference type="EMBL" id="KAI4532183.1"/>
    </source>
</evidence>
<dbReference type="AlphaFoldDB" id="A0AAD4Y2D5"/>
<feature type="compositionally biased region" description="Low complexity" evidence="1">
    <location>
        <begin position="53"/>
        <end position="66"/>
    </location>
</feature>
<organism evidence="2 3">
    <name type="scientific">Ovis ammon polii</name>
    <dbReference type="NCBI Taxonomy" id="230172"/>
    <lineage>
        <taxon>Eukaryota</taxon>
        <taxon>Metazoa</taxon>
        <taxon>Chordata</taxon>
        <taxon>Craniata</taxon>
        <taxon>Vertebrata</taxon>
        <taxon>Euteleostomi</taxon>
        <taxon>Mammalia</taxon>
        <taxon>Eutheria</taxon>
        <taxon>Laurasiatheria</taxon>
        <taxon>Artiodactyla</taxon>
        <taxon>Ruminantia</taxon>
        <taxon>Pecora</taxon>
        <taxon>Bovidae</taxon>
        <taxon>Caprinae</taxon>
        <taxon>Ovis</taxon>
    </lineage>
</organism>
<evidence type="ECO:0000256" key="1">
    <source>
        <dbReference type="SAM" id="MobiDB-lite"/>
    </source>
</evidence>
<dbReference type="EMBL" id="JAKZEL010000022">
    <property type="protein sequence ID" value="KAI4532183.1"/>
    <property type="molecule type" value="Genomic_DNA"/>
</dbReference>
<gene>
    <name evidence="2" type="ORF">MG293_017448</name>
</gene>
<sequence length="270" mass="29466">MTAEIKPGNEDNRQHGGPTAGTVRWGSWCCESGRRQSENGYFTTPGSHRTPGSAPSSSPHAASTSAIGHRSAPPSPPEPQQAAFRLTPHAVQTPPQTQEPRGGFSPDADTPLRNERHSRQHRLPAEKMEPPASHGRLCSSALSESPQYTPPIGDYLSSRFQPALTPQPGRPVRELVWTPAQYLGFLGLPGAVTDSYLQADHILSEALDLSLYLLPWRHRAPVQATGSRKCRQKPVPRWRPQDKAHFESAKVSRQKDSEQQHPSAAGRGPG</sequence>
<feature type="compositionally biased region" description="Basic and acidic residues" evidence="1">
    <location>
        <begin position="239"/>
        <end position="259"/>
    </location>
</feature>
<feature type="region of interest" description="Disordered" evidence="1">
    <location>
        <begin position="223"/>
        <end position="270"/>
    </location>
</feature>
<evidence type="ECO:0000313" key="3">
    <source>
        <dbReference type="Proteomes" id="UP001214576"/>
    </source>
</evidence>
<reference evidence="2" key="1">
    <citation type="submission" date="2022-03" db="EMBL/GenBank/DDBJ databases">
        <title>Genomic analyses of argali, domestic sheep and their hybrids provide insights into chromosomal evolution, heterosis and genetic basis of agronomic traits.</title>
        <authorList>
            <person name="Li M."/>
        </authorList>
    </citation>
    <scope>NUCLEOTIDE SEQUENCE</scope>
    <source>
        <strain evidence="2">CAU-MHL-2022a</strain>
        <tissue evidence="2">Skin</tissue>
    </source>
</reference>
<feature type="region of interest" description="Disordered" evidence="1">
    <location>
        <begin position="1"/>
        <end position="144"/>
    </location>
</feature>
<name>A0AAD4Y2D5_OVIAM</name>
<feature type="compositionally biased region" description="Basic and acidic residues" evidence="1">
    <location>
        <begin position="110"/>
        <end position="129"/>
    </location>
</feature>